<dbReference type="EMBL" id="MHRK01000048">
    <property type="protein sequence ID" value="OHA22735.1"/>
    <property type="molecule type" value="Genomic_DNA"/>
</dbReference>
<evidence type="ECO:0000313" key="1">
    <source>
        <dbReference type="EMBL" id="OHA22735.1"/>
    </source>
</evidence>
<dbReference type="InterPro" id="IPR014825">
    <property type="entry name" value="DNA_alkylation"/>
</dbReference>
<reference evidence="1 2" key="1">
    <citation type="journal article" date="2016" name="Nat. Commun.">
        <title>Thousands of microbial genomes shed light on interconnected biogeochemical processes in an aquifer system.</title>
        <authorList>
            <person name="Anantharaman K."/>
            <person name="Brown C.T."/>
            <person name="Hug L.A."/>
            <person name="Sharon I."/>
            <person name="Castelle C.J."/>
            <person name="Probst A.J."/>
            <person name="Thomas B.C."/>
            <person name="Singh A."/>
            <person name="Wilkins M.J."/>
            <person name="Karaoz U."/>
            <person name="Brodie E.L."/>
            <person name="Williams K.H."/>
            <person name="Hubbard S.S."/>
            <person name="Banfield J.F."/>
        </authorList>
    </citation>
    <scope>NUCLEOTIDE SEQUENCE [LARGE SCALE GENOMIC DNA]</scope>
</reference>
<dbReference type="AlphaFoldDB" id="A0A1G2MFN5"/>
<accession>A0A1G2MFN5</accession>
<dbReference type="Pfam" id="PF08713">
    <property type="entry name" value="DNA_alkylation"/>
    <property type="match status" value="1"/>
</dbReference>
<organism evidence="1 2">
    <name type="scientific">Candidatus Taylorbacteria bacterium RIFCSPHIGHO2_02_FULL_43_32b</name>
    <dbReference type="NCBI Taxonomy" id="1802306"/>
    <lineage>
        <taxon>Bacteria</taxon>
        <taxon>Candidatus Tayloriibacteriota</taxon>
    </lineage>
</organism>
<dbReference type="InterPro" id="IPR016024">
    <property type="entry name" value="ARM-type_fold"/>
</dbReference>
<gene>
    <name evidence="1" type="ORF">A3C72_03845</name>
</gene>
<name>A0A1G2MFN5_9BACT</name>
<dbReference type="PANTHER" id="PTHR34070">
    <property type="entry name" value="ARMADILLO-TYPE FOLD"/>
    <property type="match status" value="1"/>
</dbReference>
<dbReference type="Gene3D" id="1.25.10.90">
    <property type="match status" value="1"/>
</dbReference>
<evidence type="ECO:0008006" key="3">
    <source>
        <dbReference type="Google" id="ProtNLM"/>
    </source>
</evidence>
<sequence>MNFTSTLVEKRLRSFASQKRKEASLWFFKTGKGQYGEGDKFLGVSNPQMRKIAVEFFDLPIGEIEKLLKSPLHEFRQTALFILARQFEKGDEKKRKKIFDFYISHTRFVNNWDLVDCSAHKIVGCFLWQKKSDILIKLARSKNIWERRIAVVSTFYFIKKGDSEKFLRVASILIKDREDLIHKALGWMLREVGKCCGQEIEENFLKKNYDKLARTTLRYAIERFPEQKRKMYLRGNI</sequence>
<proteinExistence type="predicted"/>
<dbReference type="STRING" id="1802306.A3C72_03845"/>
<dbReference type="PANTHER" id="PTHR34070:SF1">
    <property type="entry name" value="DNA ALKYLATION REPAIR PROTEIN"/>
    <property type="match status" value="1"/>
</dbReference>
<dbReference type="CDD" id="cd06561">
    <property type="entry name" value="AlkD_like"/>
    <property type="match status" value="1"/>
</dbReference>
<evidence type="ECO:0000313" key="2">
    <source>
        <dbReference type="Proteomes" id="UP000177130"/>
    </source>
</evidence>
<comment type="caution">
    <text evidence="1">The sequence shown here is derived from an EMBL/GenBank/DDBJ whole genome shotgun (WGS) entry which is preliminary data.</text>
</comment>
<dbReference type="Proteomes" id="UP000177130">
    <property type="component" value="Unassembled WGS sequence"/>
</dbReference>
<dbReference type="SUPFAM" id="SSF48371">
    <property type="entry name" value="ARM repeat"/>
    <property type="match status" value="1"/>
</dbReference>
<protein>
    <recommendedName>
        <fullName evidence="3">DNA alkylation repair protein</fullName>
    </recommendedName>
</protein>